<dbReference type="GO" id="GO:0006508">
    <property type="term" value="P:proteolysis"/>
    <property type="evidence" value="ECO:0007669"/>
    <property type="project" value="UniProtKB-KW"/>
</dbReference>
<dbReference type="InterPro" id="IPR001314">
    <property type="entry name" value="Peptidase_S1A"/>
</dbReference>
<dbReference type="PRINTS" id="PR00722">
    <property type="entry name" value="CHYMOTRYPSIN"/>
</dbReference>
<organism evidence="5 6">
    <name type="scientific">Smittium simulii</name>
    <dbReference type="NCBI Taxonomy" id="133385"/>
    <lineage>
        <taxon>Eukaryota</taxon>
        <taxon>Fungi</taxon>
        <taxon>Fungi incertae sedis</taxon>
        <taxon>Zoopagomycota</taxon>
        <taxon>Kickxellomycotina</taxon>
        <taxon>Harpellomycetes</taxon>
        <taxon>Harpellales</taxon>
        <taxon>Legeriomycetaceae</taxon>
        <taxon>Smittium</taxon>
    </lineage>
</organism>
<evidence type="ECO:0000313" key="5">
    <source>
        <dbReference type="EMBL" id="PVU91867.1"/>
    </source>
</evidence>
<keyword evidence="2" id="KW-0645">Protease</keyword>
<feature type="transmembrane region" description="Helical" evidence="3">
    <location>
        <begin position="610"/>
        <end position="628"/>
    </location>
</feature>
<dbReference type="InterPro" id="IPR043504">
    <property type="entry name" value="Peptidase_S1_PA_chymotrypsin"/>
</dbReference>
<feature type="transmembrane region" description="Helical" evidence="3">
    <location>
        <begin position="474"/>
        <end position="490"/>
    </location>
</feature>
<keyword evidence="2" id="KW-0720">Serine protease</keyword>
<dbReference type="PROSITE" id="PS50240">
    <property type="entry name" value="TRYPSIN_DOM"/>
    <property type="match status" value="1"/>
</dbReference>
<proteinExistence type="predicted"/>
<dbReference type="PROSITE" id="PS00135">
    <property type="entry name" value="TRYPSIN_SER"/>
    <property type="match status" value="1"/>
</dbReference>
<dbReference type="GO" id="GO:0004252">
    <property type="term" value="F:serine-type endopeptidase activity"/>
    <property type="evidence" value="ECO:0007669"/>
    <property type="project" value="InterPro"/>
</dbReference>
<feature type="transmembrane region" description="Helical" evidence="3">
    <location>
        <begin position="634"/>
        <end position="654"/>
    </location>
</feature>
<dbReference type="GO" id="GO:0016020">
    <property type="term" value="C:membrane"/>
    <property type="evidence" value="ECO:0007669"/>
    <property type="project" value="InterPro"/>
</dbReference>
<feature type="transmembrane region" description="Helical" evidence="3">
    <location>
        <begin position="510"/>
        <end position="529"/>
    </location>
</feature>
<keyword evidence="3" id="KW-0472">Membrane</keyword>
<dbReference type="STRING" id="133385.A0A2T9YHQ6"/>
<dbReference type="OrthoDB" id="6380398at2759"/>
<name>A0A2T9YHQ6_9FUNG</name>
<dbReference type="InterPro" id="IPR001254">
    <property type="entry name" value="Trypsin_dom"/>
</dbReference>
<keyword evidence="6" id="KW-1185">Reference proteome</keyword>
<keyword evidence="1" id="KW-1015">Disulfide bond</keyword>
<evidence type="ECO:0000259" key="4">
    <source>
        <dbReference type="PROSITE" id="PS50240"/>
    </source>
</evidence>
<reference evidence="5 6" key="1">
    <citation type="journal article" date="2018" name="MBio">
        <title>Comparative Genomics Reveals the Core Gene Toolbox for the Fungus-Insect Symbiosis.</title>
        <authorList>
            <person name="Wang Y."/>
            <person name="Stata M."/>
            <person name="Wang W."/>
            <person name="Stajich J.E."/>
            <person name="White M.M."/>
            <person name="Moncalvo J.M."/>
        </authorList>
    </citation>
    <scope>NUCLEOTIDE SEQUENCE [LARGE SCALE GENOMIC DNA]</scope>
    <source>
        <strain evidence="5 6">SWE-8-4</strain>
    </source>
</reference>
<accession>A0A2T9YHQ6</accession>
<dbReference type="CDD" id="cd00190">
    <property type="entry name" value="Tryp_SPc"/>
    <property type="match status" value="1"/>
</dbReference>
<evidence type="ECO:0000313" key="6">
    <source>
        <dbReference type="Proteomes" id="UP000245383"/>
    </source>
</evidence>
<dbReference type="Gene3D" id="2.40.10.10">
    <property type="entry name" value="Trypsin-like serine proteases"/>
    <property type="match status" value="1"/>
</dbReference>
<dbReference type="EMBL" id="MBFR01000182">
    <property type="protein sequence ID" value="PVU91867.1"/>
    <property type="molecule type" value="Genomic_DNA"/>
</dbReference>
<feature type="transmembrane region" description="Helical" evidence="3">
    <location>
        <begin position="541"/>
        <end position="561"/>
    </location>
</feature>
<comment type="caution">
    <text evidence="5">The sequence shown here is derived from an EMBL/GenBank/DDBJ whole genome shotgun (WGS) entry which is preliminary data.</text>
</comment>
<keyword evidence="3" id="KW-0812">Transmembrane</keyword>
<keyword evidence="2" id="KW-0378">Hydrolase</keyword>
<feature type="transmembrane region" description="Helical" evidence="3">
    <location>
        <begin position="447"/>
        <end position="465"/>
    </location>
</feature>
<evidence type="ECO:0000256" key="3">
    <source>
        <dbReference type="SAM" id="Phobius"/>
    </source>
</evidence>
<evidence type="ECO:0000256" key="2">
    <source>
        <dbReference type="RuleBase" id="RU363034"/>
    </source>
</evidence>
<dbReference type="SUPFAM" id="SSF50494">
    <property type="entry name" value="Trypsin-like serine proteases"/>
    <property type="match status" value="1"/>
</dbReference>
<dbReference type="PANTHER" id="PTHR19346">
    <property type="entry name" value="SUGAR PHOSPHATE TRANSPORTER DOMAIN-CONTAINING PROTEIN"/>
    <property type="match status" value="1"/>
</dbReference>
<dbReference type="FunFam" id="2.40.10.10:FF:000068">
    <property type="entry name" value="transmembrane protease serine 2"/>
    <property type="match status" value="1"/>
</dbReference>
<dbReference type="Pfam" id="PF00892">
    <property type="entry name" value="EamA"/>
    <property type="match status" value="1"/>
</dbReference>
<dbReference type="SMART" id="SM00020">
    <property type="entry name" value="Tryp_SPc"/>
    <property type="match status" value="1"/>
</dbReference>
<feature type="transmembrane region" description="Helical" evidence="3">
    <location>
        <begin position="581"/>
        <end position="603"/>
    </location>
</feature>
<dbReference type="SUPFAM" id="SSF103481">
    <property type="entry name" value="Multidrug resistance efflux transporter EmrE"/>
    <property type="match status" value="1"/>
</dbReference>
<dbReference type="InterPro" id="IPR000620">
    <property type="entry name" value="EamA_dom"/>
</dbReference>
<gene>
    <name evidence="5" type="ORF">BB561_004163</name>
</gene>
<dbReference type="PANTHER" id="PTHR19346:SF4">
    <property type="entry name" value="SUGAR PHOSPHATE TRANSPORTER DOMAIN-CONTAINING PROTEIN"/>
    <property type="match status" value="1"/>
</dbReference>
<dbReference type="PROSITE" id="PS00134">
    <property type="entry name" value="TRYPSIN_HIS"/>
    <property type="match status" value="1"/>
</dbReference>
<keyword evidence="3" id="KW-1133">Transmembrane helix</keyword>
<dbReference type="InterPro" id="IPR018114">
    <property type="entry name" value="TRYPSIN_HIS"/>
</dbReference>
<evidence type="ECO:0000256" key="1">
    <source>
        <dbReference type="ARBA" id="ARBA00023157"/>
    </source>
</evidence>
<dbReference type="InterPro" id="IPR037185">
    <property type="entry name" value="EmrE-like"/>
</dbReference>
<dbReference type="InterPro" id="IPR033116">
    <property type="entry name" value="TRYPSIN_SER"/>
</dbReference>
<dbReference type="AlphaFoldDB" id="A0A2T9YHQ6"/>
<protein>
    <recommendedName>
        <fullName evidence="4">Peptidase S1 domain-containing protein</fullName>
    </recommendedName>
</protein>
<dbReference type="InterPro" id="IPR009003">
    <property type="entry name" value="Peptidase_S1_PA"/>
</dbReference>
<sequence length="665" mass="73015">MTNLSSIMLDRIVGVTSNSTSDSKSNNKIVNGFEAKITDFPFIVFVYIDLKVTGEACAGTLISENVVLTAAHCMYNEKQELFTTSDVFISAGSQFNIERNNNVYRAEKLVPHPKYNYRTAANDIGIIILKTNVETKQARIAQIYNQNVEDNLPAAAAGWGVTSNAVNAQISPVLMAVPLNVSSSDVCKELNPIWKENAKGSICTLNQKGQDTCYGDSGGPLVYTGSTIRPLIGVTSIGNAPGNPDRPPCGSEGGTAYYSNAFYYIDWISSSSGISKSVLLFNETAISTNAGNTPPRNQLSIHDKINLVLEGLARLYLAPKKKLDLNYDQTCSGNDSFQMQRSSSFFNCNSLLDNSHSRANYSNRSSRSKSVGSSLDLSILSDSAESSTNFEESTLKFHRLIGHVIASKKKAIIIYSICIYVLLSCFLNGFSYLWYVALDYTTISKVTVIYNTSSFFAYIFSVLLLNHALKLNKCIAVLLSIFGVFIMTYFDKKENPVAQTADPTKLGHTFGDILISICAVGTGLTQTLYGKYMNPPNFNSIIFTNFSTFSLGVATICFSWIPVVVLDMLNIEKFVVPNVYQIQFIMANALFGIIYNASFIILLSLTSPMFAAVGVMLTIPVSACIEVWFEGNSIAYPVFLGMVFVFTGFFYLVYIQYSKGSEDLV</sequence>
<dbReference type="Proteomes" id="UP000245383">
    <property type="component" value="Unassembled WGS sequence"/>
</dbReference>
<dbReference type="Pfam" id="PF00089">
    <property type="entry name" value="Trypsin"/>
    <property type="match status" value="1"/>
</dbReference>
<feature type="transmembrane region" description="Helical" evidence="3">
    <location>
        <begin position="412"/>
        <end position="435"/>
    </location>
</feature>
<dbReference type="InterPro" id="IPR026505">
    <property type="entry name" value="Solute_c_fam_35_mem_F3/F4"/>
</dbReference>
<feature type="domain" description="Peptidase S1" evidence="4">
    <location>
        <begin position="29"/>
        <end position="273"/>
    </location>
</feature>